<evidence type="ECO:0000256" key="4">
    <source>
        <dbReference type="RuleBase" id="RU003788"/>
    </source>
</evidence>
<comment type="caution">
    <text evidence="5">The sequence shown here is derived from an EMBL/GenBank/DDBJ whole genome shotgun (WGS) entry which is preliminary data.</text>
</comment>
<dbReference type="Gene3D" id="1.10.530.40">
    <property type="match status" value="1"/>
</dbReference>
<dbReference type="InterPro" id="IPR033907">
    <property type="entry name" value="Endolysin_autolysin"/>
</dbReference>
<gene>
    <name evidence="5" type="ORF">EWV85_16210</name>
</gene>
<dbReference type="GO" id="GO:0042742">
    <property type="term" value="P:defense response to bacterium"/>
    <property type="evidence" value="ECO:0007669"/>
    <property type="project" value="UniProtKB-KW"/>
</dbReference>
<comment type="similarity">
    <text evidence="4">Belongs to the glycosyl hydrolase 24 family.</text>
</comment>
<dbReference type="Pfam" id="PF00959">
    <property type="entry name" value="Phage_lysozyme"/>
    <property type="match status" value="1"/>
</dbReference>
<reference evidence="5 6" key="1">
    <citation type="submission" date="2019-01" db="EMBL/GenBank/DDBJ databases">
        <title>Coherence of Microcystis species and biogeography revealed through population genomics.</title>
        <authorList>
            <person name="Perez-Carrascal O.M."/>
            <person name="Terrat Y."/>
            <person name="Giani A."/>
            <person name="Fortin N."/>
            <person name="Tromas N."/>
            <person name="Shapiro B.J."/>
        </authorList>
    </citation>
    <scope>NUCLEOTIDE SEQUENCE [LARGE SCALE GENOMIC DNA]</scope>
    <source>
        <strain evidence="5">Ma_QC_C_20070703_M131</strain>
    </source>
</reference>
<dbReference type="GO" id="GO:0031640">
    <property type="term" value="P:killing of cells of another organism"/>
    <property type="evidence" value="ECO:0007669"/>
    <property type="project" value="UniProtKB-KW"/>
</dbReference>
<dbReference type="CDD" id="cd00737">
    <property type="entry name" value="lyz_endolysin_autolysin"/>
    <property type="match status" value="1"/>
</dbReference>
<evidence type="ECO:0000256" key="2">
    <source>
        <dbReference type="ARBA" id="ARBA00022638"/>
    </source>
</evidence>
<name>A0A551XPI7_MICAE</name>
<proteinExistence type="inferred from homology"/>
<evidence type="ECO:0000313" key="6">
    <source>
        <dbReference type="Proteomes" id="UP000316443"/>
    </source>
</evidence>
<evidence type="ECO:0000256" key="3">
    <source>
        <dbReference type="ARBA" id="ARBA00023200"/>
    </source>
</evidence>
<keyword evidence="1 4" id="KW-0929">Antimicrobial</keyword>
<dbReference type="PANTHER" id="PTHR38107">
    <property type="match status" value="1"/>
</dbReference>
<dbReference type="PANTHER" id="PTHR38107:SF3">
    <property type="entry name" value="LYSOZYME RRRD-RELATED"/>
    <property type="match status" value="1"/>
</dbReference>
<evidence type="ECO:0000256" key="1">
    <source>
        <dbReference type="ARBA" id="ARBA00022529"/>
    </source>
</evidence>
<dbReference type="GO" id="GO:0003796">
    <property type="term" value="F:lysozyme activity"/>
    <property type="evidence" value="ECO:0007669"/>
    <property type="project" value="UniProtKB-EC"/>
</dbReference>
<dbReference type="AlphaFoldDB" id="A0A551XPI7"/>
<dbReference type="GO" id="GO:0016998">
    <property type="term" value="P:cell wall macromolecule catabolic process"/>
    <property type="evidence" value="ECO:0007669"/>
    <property type="project" value="InterPro"/>
</dbReference>
<keyword evidence="3" id="KW-1035">Host cytoplasm</keyword>
<sequence>MAIATLTALHDTAIKKSTEQSSKLPDTEKKIYKAGETISIDRVESAPNGHLKVTLSSGAGVWYIFEKDWSPIPGSQDRVESNSKVPEQAVQIITEFEGFVPHVYDDGVGVATIGIGTTQYPNGKPVRFGDPNITLATAQSYLSHYLENTVNHLAASIPYWNEMNDNQRSALISFAYNLGDHFYGNPGFNSITSALRDKRWNDVPKVLELYSNPGSNVHEGLLRRRKAEGELWQGKGKFAK</sequence>
<dbReference type="EC" id="3.2.1.17" evidence="4"/>
<dbReference type="InterPro" id="IPR023347">
    <property type="entry name" value="Lysozyme_dom_sf"/>
</dbReference>
<dbReference type="InterPro" id="IPR002196">
    <property type="entry name" value="Glyco_hydro_24"/>
</dbReference>
<dbReference type="GO" id="GO:0009253">
    <property type="term" value="P:peptidoglycan catabolic process"/>
    <property type="evidence" value="ECO:0007669"/>
    <property type="project" value="InterPro"/>
</dbReference>
<dbReference type="EMBL" id="SFCA01000166">
    <property type="protein sequence ID" value="TRT50624.1"/>
    <property type="molecule type" value="Genomic_DNA"/>
</dbReference>
<protein>
    <recommendedName>
        <fullName evidence="4">Lysozyme</fullName>
        <ecNumber evidence="4">3.2.1.17</ecNumber>
    </recommendedName>
</protein>
<keyword evidence="4" id="KW-0326">Glycosidase</keyword>
<dbReference type="InterPro" id="IPR023346">
    <property type="entry name" value="Lysozyme-like_dom_sf"/>
</dbReference>
<keyword evidence="4" id="KW-0378">Hydrolase</keyword>
<keyword evidence="2 4" id="KW-0081">Bacteriolytic enzyme</keyword>
<dbReference type="Proteomes" id="UP000316443">
    <property type="component" value="Unassembled WGS sequence"/>
</dbReference>
<organism evidence="5 6">
    <name type="scientific">Microcystis aeruginosa Ma_QC_C_20070703_M131</name>
    <dbReference type="NCBI Taxonomy" id="2486263"/>
    <lineage>
        <taxon>Bacteria</taxon>
        <taxon>Bacillati</taxon>
        <taxon>Cyanobacteriota</taxon>
        <taxon>Cyanophyceae</taxon>
        <taxon>Oscillatoriophycideae</taxon>
        <taxon>Chroococcales</taxon>
        <taxon>Microcystaceae</taxon>
        <taxon>Microcystis</taxon>
    </lineage>
</organism>
<evidence type="ECO:0000313" key="5">
    <source>
        <dbReference type="EMBL" id="TRT50624.1"/>
    </source>
</evidence>
<dbReference type="InterPro" id="IPR051018">
    <property type="entry name" value="Bacteriophage_GH24"/>
</dbReference>
<accession>A0A551XPI7</accession>
<dbReference type="SUPFAM" id="SSF53955">
    <property type="entry name" value="Lysozyme-like"/>
    <property type="match status" value="1"/>
</dbReference>
<comment type="catalytic activity">
    <reaction evidence="4">
        <text>Hydrolysis of (1-&gt;4)-beta-linkages between N-acetylmuramic acid and N-acetyl-D-glucosamine residues in a peptidoglycan and between N-acetyl-D-glucosamine residues in chitodextrins.</text>
        <dbReference type="EC" id="3.2.1.17"/>
    </reaction>
</comment>